<sequence>MSDYADRFTALIDANVLACAMRRNIILSLAEAGFFRPRWSDRIMDETAGAIAKITKGGADTNKQRSAMERAFPEACVSGYAGLEAGLDLPDPDDRHVLAAAITTSAQVIVTENLKDFPSEALVPFDIDAISADEFISDAIELDPLAAVVALRKMRERFKHPDMDAEVLLQRIKARKLFQTAEILYQYEELL</sequence>
<accession>A0A1I3MP15</accession>
<evidence type="ECO:0000259" key="2">
    <source>
        <dbReference type="Pfam" id="PF26343"/>
    </source>
</evidence>
<evidence type="ECO:0000313" key="4">
    <source>
        <dbReference type="Proteomes" id="UP000183299"/>
    </source>
</evidence>
<evidence type="ECO:0000313" key="3">
    <source>
        <dbReference type="EMBL" id="SFI98723.1"/>
    </source>
</evidence>
<dbReference type="GeneID" id="98663563"/>
<dbReference type="RefSeq" id="WP_066602965.1">
    <property type="nucleotide sequence ID" value="NZ_FORY01000001.1"/>
</dbReference>
<dbReference type="InterPro" id="IPR058652">
    <property type="entry name" value="VapC50_C"/>
</dbReference>
<dbReference type="OrthoDB" id="211933at2"/>
<reference evidence="3 4" key="1">
    <citation type="submission" date="2016-10" db="EMBL/GenBank/DDBJ databases">
        <authorList>
            <person name="de Groot N.N."/>
        </authorList>
    </citation>
    <scope>NUCLEOTIDE SEQUENCE [LARGE SCALE GENOMIC DNA]</scope>
    <source>
        <strain evidence="3 4">CGMCC 1.8891</strain>
    </source>
</reference>
<dbReference type="EMBL" id="FORY01000001">
    <property type="protein sequence ID" value="SFI98723.1"/>
    <property type="molecule type" value="Genomic_DNA"/>
</dbReference>
<feature type="domain" description="VapC50 C-terminal" evidence="2">
    <location>
        <begin position="132"/>
        <end position="185"/>
    </location>
</feature>
<evidence type="ECO:0000259" key="1">
    <source>
        <dbReference type="Pfam" id="PF13470"/>
    </source>
</evidence>
<proteinExistence type="predicted"/>
<dbReference type="InterPro" id="IPR002716">
    <property type="entry name" value="PIN_dom"/>
</dbReference>
<dbReference type="AlphaFoldDB" id="A0A1I3MP15"/>
<protein>
    <submittedName>
        <fullName evidence="3">PIN domain-containing protein</fullName>
    </submittedName>
</protein>
<gene>
    <name evidence="3" type="ORF">SAMN04488138_10187</name>
</gene>
<dbReference type="Pfam" id="PF13470">
    <property type="entry name" value="PIN_3"/>
    <property type="match status" value="1"/>
</dbReference>
<feature type="domain" description="PIN" evidence="1">
    <location>
        <begin position="10"/>
        <end position="114"/>
    </location>
</feature>
<keyword evidence="4" id="KW-1185">Reference proteome</keyword>
<name>A0A1I3MP15_9RHOB</name>
<organism evidence="3 4">
    <name type="scientific">Celeribacter halophilus</name>
    <dbReference type="NCBI Taxonomy" id="576117"/>
    <lineage>
        <taxon>Bacteria</taxon>
        <taxon>Pseudomonadati</taxon>
        <taxon>Pseudomonadota</taxon>
        <taxon>Alphaproteobacteria</taxon>
        <taxon>Rhodobacterales</taxon>
        <taxon>Roseobacteraceae</taxon>
        <taxon>Celeribacter</taxon>
    </lineage>
</organism>
<dbReference type="Pfam" id="PF26343">
    <property type="entry name" value="VapC50_C"/>
    <property type="match status" value="1"/>
</dbReference>
<dbReference type="Proteomes" id="UP000183299">
    <property type="component" value="Unassembled WGS sequence"/>
</dbReference>